<dbReference type="AlphaFoldDB" id="A0AA42IQ63"/>
<accession>A0AA42IQ63</accession>
<dbReference type="EMBL" id="JAOCDH010000023">
    <property type="protein sequence ID" value="MDH0703495.1"/>
    <property type="molecule type" value="Genomic_DNA"/>
</dbReference>
<dbReference type="Proteomes" id="UP001161137">
    <property type="component" value="Unassembled WGS sequence"/>
</dbReference>
<sequence>MDYFESVIKTLLEGEGYWVRQSFKVNLTKEEKRQVGKHSIPRPEIDLLAYKPSENRLLAFEAKSFLDSPGVRLSCLSESHEIPEGKYKLFTCENYRSTVFQRLRQDLIDCGMGDRTTEIVLGLAAGKVYQSKNAEIKELFSRNGWLFWSPEDIRNKVIALAKRGYENEPAIITAKILMRQP</sequence>
<dbReference type="RefSeq" id="WP_196457165.1">
    <property type="nucleotide sequence ID" value="NZ_JACFYY010000003.1"/>
</dbReference>
<evidence type="ECO:0000313" key="2">
    <source>
        <dbReference type="Proteomes" id="UP001161137"/>
    </source>
</evidence>
<comment type="caution">
    <text evidence="1">The sequence shown here is derived from an EMBL/GenBank/DDBJ whole genome shotgun (WGS) entry which is preliminary data.</text>
</comment>
<reference evidence="1" key="1">
    <citation type="submission" date="2022-09" db="EMBL/GenBank/DDBJ databases">
        <title>Intensive care unit water sources are persistently colonized with multi-drug resistant bacteria and are the site of extensive horizontal gene transfer of antibiotic resistance genes.</title>
        <authorList>
            <person name="Diorio-Toth L."/>
        </authorList>
    </citation>
    <scope>NUCLEOTIDE SEQUENCE</scope>
    <source>
        <strain evidence="1">GD03863</strain>
    </source>
</reference>
<protein>
    <submittedName>
        <fullName evidence="1">Uncharacterized protein</fullName>
    </submittedName>
</protein>
<name>A0AA42IQ63_9GAMM</name>
<proteinExistence type="predicted"/>
<gene>
    <name evidence="1" type="ORF">N5D41_18585</name>
</gene>
<evidence type="ECO:0000313" key="1">
    <source>
        <dbReference type="EMBL" id="MDH0703495.1"/>
    </source>
</evidence>
<organism evidence="1 2">
    <name type="scientific">Ectopseudomonas toyotomiensis</name>
    <dbReference type="NCBI Taxonomy" id="554344"/>
    <lineage>
        <taxon>Bacteria</taxon>
        <taxon>Pseudomonadati</taxon>
        <taxon>Pseudomonadota</taxon>
        <taxon>Gammaproteobacteria</taxon>
        <taxon>Pseudomonadales</taxon>
        <taxon>Pseudomonadaceae</taxon>
        <taxon>Ectopseudomonas</taxon>
    </lineage>
</organism>